<evidence type="ECO:0000256" key="2">
    <source>
        <dbReference type="SAM" id="SignalP"/>
    </source>
</evidence>
<dbReference type="RefSeq" id="XP_029757558.1">
    <property type="nucleotide sequence ID" value="XM_029909935.1"/>
</dbReference>
<dbReference type="SUPFAM" id="SSF51445">
    <property type="entry name" value="(Trans)glycosidases"/>
    <property type="match status" value="1"/>
</dbReference>
<feature type="domain" description="Beta-glucuronidase C-terminal" evidence="3">
    <location>
        <begin position="404"/>
        <end position="531"/>
    </location>
</feature>
<dbReference type="InterPro" id="IPR031728">
    <property type="entry name" value="GlcAase_C"/>
</dbReference>
<dbReference type="Proteomes" id="UP000030706">
    <property type="component" value="Unassembled WGS sequence"/>
</dbReference>
<dbReference type="Gene3D" id="2.60.40.1180">
    <property type="entry name" value="Golgi alpha-mannosidase II"/>
    <property type="match status" value="1"/>
</dbReference>
<dbReference type="InterPro" id="IPR013780">
    <property type="entry name" value="Glyco_hydro_b"/>
</dbReference>
<dbReference type="AlphaFoldDB" id="A0A074Y365"/>
<feature type="signal peptide" evidence="2">
    <location>
        <begin position="1"/>
        <end position="19"/>
    </location>
</feature>
<dbReference type="GO" id="GO:0032259">
    <property type="term" value="P:methylation"/>
    <property type="evidence" value="ECO:0007669"/>
    <property type="project" value="InterPro"/>
</dbReference>
<feature type="region of interest" description="Disordered" evidence="1">
    <location>
        <begin position="439"/>
        <end position="458"/>
    </location>
</feature>
<evidence type="ECO:0000313" key="4">
    <source>
        <dbReference type="EMBL" id="KEQ81371.1"/>
    </source>
</evidence>
<proteinExistence type="predicted"/>
<dbReference type="GO" id="GO:0008168">
    <property type="term" value="F:methyltransferase activity"/>
    <property type="evidence" value="ECO:0007669"/>
    <property type="project" value="InterPro"/>
</dbReference>
<dbReference type="PANTHER" id="PTHR36183:SF2">
    <property type="entry name" value="BETA-GLUCURONIDASE C-TERMINAL DOMAIN-CONTAINING PROTEIN"/>
    <property type="match status" value="1"/>
</dbReference>
<dbReference type="OrthoDB" id="2831684at2759"/>
<dbReference type="HOGENOM" id="CLU_022148_3_0_1"/>
<dbReference type="InterPro" id="IPR002052">
    <property type="entry name" value="DNA_methylase_N6_adenine_CS"/>
</dbReference>
<keyword evidence="2" id="KW-0732">Signal</keyword>
<dbReference type="Pfam" id="PF16862">
    <property type="entry name" value="Glyco_hydro_79C"/>
    <property type="match status" value="1"/>
</dbReference>
<dbReference type="PROSITE" id="PS00092">
    <property type="entry name" value="N6_MTASE"/>
    <property type="match status" value="1"/>
</dbReference>
<feature type="compositionally biased region" description="Low complexity" evidence="1">
    <location>
        <begin position="439"/>
        <end position="452"/>
    </location>
</feature>
<dbReference type="GO" id="GO:0003676">
    <property type="term" value="F:nucleic acid binding"/>
    <property type="evidence" value="ECO:0007669"/>
    <property type="project" value="InterPro"/>
</dbReference>
<name>A0A074Y365_AURPU</name>
<evidence type="ECO:0000259" key="3">
    <source>
        <dbReference type="Pfam" id="PF16862"/>
    </source>
</evidence>
<gene>
    <name evidence="4" type="ORF">M438DRAFT_408094</name>
</gene>
<dbReference type="InterPro" id="IPR017853">
    <property type="entry name" value="GH"/>
</dbReference>
<evidence type="ECO:0000256" key="1">
    <source>
        <dbReference type="SAM" id="MobiDB-lite"/>
    </source>
</evidence>
<dbReference type="PANTHER" id="PTHR36183">
    <property type="entry name" value="BETA-GLUCURONIDASE"/>
    <property type="match status" value="1"/>
</dbReference>
<organism evidence="4 5">
    <name type="scientific">Aureobasidium pullulans EXF-150</name>
    <dbReference type="NCBI Taxonomy" id="1043002"/>
    <lineage>
        <taxon>Eukaryota</taxon>
        <taxon>Fungi</taxon>
        <taxon>Dikarya</taxon>
        <taxon>Ascomycota</taxon>
        <taxon>Pezizomycotina</taxon>
        <taxon>Dothideomycetes</taxon>
        <taxon>Dothideomycetidae</taxon>
        <taxon>Dothideales</taxon>
        <taxon>Saccotheciaceae</taxon>
        <taxon>Aureobasidium</taxon>
    </lineage>
</organism>
<dbReference type="Gene3D" id="3.20.20.80">
    <property type="entry name" value="Glycosidases"/>
    <property type="match status" value="1"/>
</dbReference>
<accession>A0A074Y365</accession>
<dbReference type="EMBL" id="KL584992">
    <property type="protein sequence ID" value="KEQ81371.1"/>
    <property type="molecule type" value="Genomic_DNA"/>
</dbReference>
<dbReference type="GeneID" id="40752241"/>
<dbReference type="InterPro" id="IPR052974">
    <property type="entry name" value="GH79_Enzymes"/>
</dbReference>
<feature type="chain" id="PRO_5001704493" description="Beta-glucuronidase C-terminal domain-containing protein" evidence="2">
    <location>
        <begin position="20"/>
        <end position="535"/>
    </location>
</feature>
<evidence type="ECO:0000313" key="5">
    <source>
        <dbReference type="Proteomes" id="UP000030706"/>
    </source>
</evidence>
<sequence>MVKSSHLALSAALAVAAIATDVSVPNHLPTRQLLQDAYAYSLEPVWTQDYISSNLTRNLMNVIADITGKPPTFRVGGNTGDQTYYHPELNISAVALPNTTVTNTFNISNAWFEQWGSYFPQGTDFLYTLNLKDNSSAWANAVQEAAAAYSVLGDKLKLFELGNEIDHFINKGWRPSTWDVAMYIQQWRNISDQIVHSSWYEAADQPPKFQAAVFADPPWVPDQQDEIDDFDIINLTRAGLTEHDKVGSYAVHLYPQSTCDTTRWYRLSLDLLSNHSVLWRNVSQYVPQVVAADKAGIPLVFGETNSASCSGRSGISDTFGAALWNVDYVLLAASIGMPKVYFHLGANAEYSSFVPLPYQHKNESLSAGIRSLFYGHYFTAHVLAADTQQRIAQIPSANTSDFSGYAIYSSGHHHRHSEDLNKLVFIDLQVWNGTQGLSNPSTLSTTDSTSHSAGQRPVREVSISTSWKQGTCLAITRLQAPGTNAKSEISVSGVSFESQTGKQVGEIQKEQVVVGKNGQVCFVMQAAEAVLIERK</sequence>
<keyword evidence="5" id="KW-1185">Reference proteome</keyword>
<protein>
    <recommendedName>
        <fullName evidence="3">Beta-glucuronidase C-terminal domain-containing protein</fullName>
    </recommendedName>
</protein>
<reference evidence="4 5" key="1">
    <citation type="journal article" date="2014" name="BMC Genomics">
        <title>Genome sequencing of four Aureobasidium pullulans varieties: biotechnological potential, stress tolerance, and description of new species.</title>
        <authorList>
            <person name="Gostin Ar C."/>
            <person name="Ohm R.A."/>
            <person name="Kogej T."/>
            <person name="Sonjak S."/>
            <person name="Turk M."/>
            <person name="Zajc J."/>
            <person name="Zalar P."/>
            <person name="Grube M."/>
            <person name="Sun H."/>
            <person name="Han J."/>
            <person name="Sharma A."/>
            <person name="Chiniquy J."/>
            <person name="Ngan C.Y."/>
            <person name="Lipzen A."/>
            <person name="Barry K."/>
            <person name="Grigoriev I.V."/>
            <person name="Gunde-Cimerman N."/>
        </authorList>
    </citation>
    <scope>NUCLEOTIDE SEQUENCE [LARGE SCALE GENOMIC DNA]</scope>
    <source>
        <strain evidence="4 5">EXF-150</strain>
    </source>
</reference>